<evidence type="ECO:0008006" key="3">
    <source>
        <dbReference type="Google" id="ProtNLM"/>
    </source>
</evidence>
<name>A0A2R6C8X1_9ARCH</name>
<protein>
    <recommendedName>
        <fullName evidence="3">DDE domain-containing protein</fullName>
    </recommendedName>
</protein>
<reference evidence="1 2" key="1">
    <citation type="submission" date="2017-04" db="EMBL/GenBank/DDBJ databases">
        <title>Novel microbial lineages endemic to geothermal iron-oxide mats fill important gaps in the evolutionary history of Archaea.</title>
        <authorList>
            <person name="Jay Z.J."/>
            <person name="Beam J.P."/>
            <person name="Dlakic M."/>
            <person name="Rusch D.B."/>
            <person name="Kozubal M.A."/>
            <person name="Inskeep W.P."/>
        </authorList>
    </citation>
    <scope>NUCLEOTIDE SEQUENCE [LARGE SCALE GENOMIC DNA]</scope>
    <source>
        <strain evidence="1">BE_D</strain>
    </source>
</reference>
<dbReference type="Proteomes" id="UP000242015">
    <property type="component" value="Unassembled WGS sequence"/>
</dbReference>
<dbReference type="EMBL" id="NEXF01000286">
    <property type="protein sequence ID" value="PSO07280.1"/>
    <property type="molecule type" value="Genomic_DNA"/>
</dbReference>
<evidence type="ECO:0000313" key="1">
    <source>
        <dbReference type="EMBL" id="PSO07280.1"/>
    </source>
</evidence>
<sequence>MTEKVEKGLNLETEQREYSVIALDGTFVECGSRTTHVLVVVDAYRRQPIWFTFLINKNHTKALRFLQRLRKGCLCDPFILTDKGPW</sequence>
<dbReference type="AlphaFoldDB" id="A0A2R6C8X1"/>
<comment type="caution">
    <text evidence="1">The sequence shown here is derived from an EMBL/GenBank/DDBJ whole genome shotgun (WGS) entry which is preliminary data.</text>
</comment>
<organism evidence="1 2">
    <name type="scientific">Candidatus Marsarchaeota G2 archaeon BE_D</name>
    <dbReference type="NCBI Taxonomy" id="1978158"/>
    <lineage>
        <taxon>Archaea</taxon>
        <taxon>Candidatus Marsarchaeota</taxon>
        <taxon>Candidatus Marsarchaeota group 2</taxon>
    </lineage>
</organism>
<accession>A0A2R6C8X1</accession>
<proteinExistence type="predicted"/>
<gene>
    <name evidence="1" type="ORF">B9Q04_11740</name>
</gene>
<evidence type="ECO:0000313" key="2">
    <source>
        <dbReference type="Proteomes" id="UP000242015"/>
    </source>
</evidence>